<dbReference type="CDD" id="cd05233">
    <property type="entry name" value="SDR_c"/>
    <property type="match status" value="1"/>
</dbReference>
<sequence>MSPGSRLAGRTAVVAGAASGNGLGIALRLLAEGASVAFVDRDAQRLDEVVPSGEPRALAVPADVTDETSMRDMVASVVEACGSLDVLVNNARIVRFSDFDDLEVAEWEEVFRVNSTGPFLASKAAVPAMKSSLARREGTGAIVNITSTAAHVVLASAGHPQVHYNASKGALHMFNQGLAIELGSSRIRVNAVAPGIVETPFAARAMQDERLLRWYLDWIPLGRVAQPSDVGAAVAYLASEDASYVTGTTLFVDGGWTAQ</sequence>
<dbReference type="InterPro" id="IPR036291">
    <property type="entry name" value="NAD(P)-bd_dom_sf"/>
</dbReference>
<dbReference type="Gene3D" id="3.40.50.720">
    <property type="entry name" value="NAD(P)-binding Rossmann-like Domain"/>
    <property type="match status" value="1"/>
</dbReference>
<proteinExistence type="inferred from homology"/>
<evidence type="ECO:0000256" key="1">
    <source>
        <dbReference type="ARBA" id="ARBA00006484"/>
    </source>
</evidence>
<dbReference type="Proteomes" id="UP001596138">
    <property type="component" value="Unassembled WGS sequence"/>
</dbReference>
<dbReference type="Pfam" id="PF13561">
    <property type="entry name" value="adh_short_C2"/>
    <property type="match status" value="1"/>
</dbReference>
<reference evidence="3" key="1">
    <citation type="journal article" date="2019" name="Int. J. Syst. Evol. Microbiol.">
        <title>The Global Catalogue of Microorganisms (GCM) 10K type strain sequencing project: providing services to taxonomists for standard genome sequencing and annotation.</title>
        <authorList>
            <consortium name="The Broad Institute Genomics Platform"/>
            <consortium name="The Broad Institute Genome Sequencing Center for Infectious Disease"/>
            <person name="Wu L."/>
            <person name="Ma J."/>
        </authorList>
    </citation>
    <scope>NUCLEOTIDE SEQUENCE [LARGE SCALE GENOMIC DNA]</scope>
    <source>
        <strain evidence="3">CGMCC 4.7317</strain>
    </source>
</reference>
<dbReference type="EC" id="1.1.1.-" evidence="2"/>
<comment type="similarity">
    <text evidence="1">Belongs to the short-chain dehydrogenases/reductases (SDR) family.</text>
</comment>
<dbReference type="RefSeq" id="WP_386768886.1">
    <property type="nucleotide sequence ID" value="NZ_JBHSTI010000047.1"/>
</dbReference>
<protein>
    <submittedName>
        <fullName evidence="2">SDR family NAD(P)-dependent oxidoreductase</fullName>
        <ecNumber evidence="2">1.1.1.-</ecNumber>
    </submittedName>
</protein>
<organism evidence="2 3">
    <name type="scientific">Longivirga aurantiaca</name>
    <dbReference type="NCBI Taxonomy" id="1837743"/>
    <lineage>
        <taxon>Bacteria</taxon>
        <taxon>Bacillati</taxon>
        <taxon>Actinomycetota</taxon>
        <taxon>Actinomycetes</taxon>
        <taxon>Sporichthyales</taxon>
        <taxon>Sporichthyaceae</taxon>
        <taxon>Longivirga</taxon>
    </lineage>
</organism>
<keyword evidence="3" id="KW-1185">Reference proteome</keyword>
<dbReference type="PANTHER" id="PTHR42760">
    <property type="entry name" value="SHORT-CHAIN DEHYDROGENASES/REDUCTASES FAMILY MEMBER"/>
    <property type="match status" value="1"/>
</dbReference>
<dbReference type="PRINTS" id="PR00081">
    <property type="entry name" value="GDHRDH"/>
</dbReference>
<dbReference type="InterPro" id="IPR002347">
    <property type="entry name" value="SDR_fam"/>
</dbReference>
<keyword evidence="2" id="KW-0560">Oxidoreductase</keyword>
<comment type="caution">
    <text evidence="2">The sequence shown here is derived from an EMBL/GenBank/DDBJ whole genome shotgun (WGS) entry which is preliminary data.</text>
</comment>
<name>A0ABW1T485_9ACTN</name>
<dbReference type="PRINTS" id="PR00080">
    <property type="entry name" value="SDRFAMILY"/>
</dbReference>
<dbReference type="EMBL" id="JBHSTI010000047">
    <property type="protein sequence ID" value="MFC6239568.1"/>
    <property type="molecule type" value="Genomic_DNA"/>
</dbReference>
<dbReference type="NCBIfam" id="NF005559">
    <property type="entry name" value="PRK07231.1"/>
    <property type="match status" value="1"/>
</dbReference>
<dbReference type="GO" id="GO:0016491">
    <property type="term" value="F:oxidoreductase activity"/>
    <property type="evidence" value="ECO:0007669"/>
    <property type="project" value="UniProtKB-KW"/>
</dbReference>
<dbReference type="SUPFAM" id="SSF51735">
    <property type="entry name" value="NAD(P)-binding Rossmann-fold domains"/>
    <property type="match status" value="1"/>
</dbReference>
<accession>A0ABW1T485</accession>
<gene>
    <name evidence="2" type="ORF">ACFQGU_16985</name>
</gene>
<evidence type="ECO:0000313" key="2">
    <source>
        <dbReference type="EMBL" id="MFC6239568.1"/>
    </source>
</evidence>
<evidence type="ECO:0000313" key="3">
    <source>
        <dbReference type="Proteomes" id="UP001596138"/>
    </source>
</evidence>